<feature type="chain" id="PRO_5043360825" evidence="1">
    <location>
        <begin position="16"/>
        <end position="218"/>
    </location>
</feature>
<evidence type="ECO:0000313" key="2">
    <source>
        <dbReference type="EMBL" id="GMS94316.1"/>
    </source>
</evidence>
<feature type="signal peptide" evidence="1">
    <location>
        <begin position="1"/>
        <end position="15"/>
    </location>
</feature>
<dbReference type="Proteomes" id="UP001432027">
    <property type="component" value="Unassembled WGS sequence"/>
</dbReference>
<sequence length="218" mass="23580">MQLLPLILLPVLALAIVPDSDVSASCSTCSETMGLDNEQPELQVKRRRIVKRQAGRARLGGCGNERLRQIMQSTLGPLLTVLSPIQMRIGDIAQRLQQVAQRTTGRSFEIMMGKGDLVIASHQMSETSHCRLRLGDFYTMVYETPIQYDINNVEQEKILSNIDFGEKLGGSGFPGQKAFARFDQIITALGGMNATNVGGLANRLGGGFNPIGGGGVFG</sequence>
<protein>
    <submittedName>
        <fullName evidence="2">Uncharacterized protein</fullName>
    </submittedName>
</protein>
<dbReference type="EMBL" id="BTSX01000004">
    <property type="protein sequence ID" value="GMS94316.1"/>
    <property type="molecule type" value="Genomic_DNA"/>
</dbReference>
<evidence type="ECO:0000256" key="1">
    <source>
        <dbReference type="SAM" id="SignalP"/>
    </source>
</evidence>
<gene>
    <name evidence="2" type="ORF">PENTCL1PPCAC_16491</name>
</gene>
<name>A0AAV5TJ54_9BILA</name>
<keyword evidence="3" id="KW-1185">Reference proteome</keyword>
<comment type="caution">
    <text evidence="2">The sequence shown here is derived from an EMBL/GenBank/DDBJ whole genome shotgun (WGS) entry which is preliminary data.</text>
</comment>
<keyword evidence="1" id="KW-0732">Signal</keyword>
<evidence type="ECO:0000313" key="3">
    <source>
        <dbReference type="Proteomes" id="UP001432027"/>
    </source>
</evidence>
<organism evidence="2 3">
    <name type="scientific">Pristionchus entomophagus</name>
    <dbReference type="NCBI Taxonomy" id="358040"/>
    <lineage>
        <taxon>Eukaryota</taxon>
        <taxon>Metazoa</taxon>
        <taxon>Ecdysozoa</taxon>
        <taxon>Nematoda</taxon>
        <taxon>Chromadorea</taxon>
        <taxon>Rhabditida</taxon>
        <taxon>Rhabditina</taxon>
        <taxon>Diplogasteromorpha</taxon>
        <taxon>Diplogasteroidea</taxon>
        <taxon>Neodiplogasteridae</taxon>
        <taxon>Pristionchus</taxon>
    </lineage>
</organism>
<dbReference type="AlphaFoldDB" id="A0AAV5TJ54"/>
<proteinExistence type="predicted"/>
<reference evidence="2" key="1">
    <citation type="submission" date="2023-10" db="EMBL/GenBank/DDBJ databases">
        <title>Genome assembly of Pristionchus species.</title>
        <authorList>
            <person name="Yoshida K."/>
            <person name="Sommer R.J."/>
        </authorList>
    </citation>
    <scope>NUCLEOTIDE SEQUENCE</scope>
    <source>
        <strain evidence="2">RS0144</strain>
    </source>
</reference>
<accession>A0AAV5TJ54</accession>